<proteinExistence type="predicted"/>
<dbReference type="GO" id="GO:0003700">
    <property type="term" value="F:DNA-binding transcription factor activity"/>
    <property type="evidence" value="ECO:0007669"/>
    <property type="project" value="TreeGrafter"/>
</dbReference>
<gene>
    <name evidence="2" type="ORF">BDK89_3733</name>
</gene>
<dbReference type="CDD" id="cd00038">
    <property type="entry name" value="CAP_ED"/>
    <property type="match status" value="1"/>
</dbReference>
<dbReference type="Proteomes" id="UP000294558">
    <property type="component" value="Unassembled WGS sequence"/>
</dbReference>
<dbReference type="Pfam" id="PF00027">
    <property type="entry name" value="cNMP_binding"/>
    <property type="match status" value="1"/>
</dbReference>
<evidence type="ECO:0000313" key="2">
    <source>
        <dbReference type="EMBL" id="TDT18117.1"/>
    </source>
</evidence>
<dbReference type="PANTHER" id="PTHR24567:SF74">
    <property type="entry name" value="HTH-TYPE TRANSCRIPTIONAL REGULATOR ARCR"/>
    <property type="match status" value="1"/>
</dbReference>
<dbReference type="InterPro" id="IPR050397">
    <property type="entry name" value="Env_Response_Regulators"/>
</dbReference>
<dbReference type="EMBL" id="SOAU01000001">
    <property type="protein sequence ID" value="TDT18117.1"/>
    <property type="molecule type" value="Genomic_DNA"/>
</dbReference>
<feature type="domain" description="Cyclic nucleotide-binding" evidence="1">
    <location>
        <begin position="16"/>
        <end position="131"/>
    </location>
</feature>
<dbReference type="PROSITE" id="PS00889">
    <property type="entry name" value="CNMP_BINDING_2"/>
    <property type="match status" value="1"/>
</dbReference>
<dbReference type="OrthoDB" id="9798104at2"/>
<dbReference type="PANTHER" id="PTHR24567">
    <property type="entry name" value="CRP FAMILY TRANSCRIPTIONAL REGULATORY PROTEIN"/>
    <property type="match status" value="1"/>
</dbReference>
<dbReference type="GO" id="GO:0005829">
    <property type="term" value="C:cytosol"/>
    <property type="evidence" value="ECO:0007669"/>
    <property type="project" value="TreeGrafter"/>
</dbReference>
<dbReference type="InterPro" id="IPR000595">
    <property type="entry name" value="cNMP-bd_dom"/>
</dbReference>
<sequence length="141" mass="15141">MASKSEKIEHLSNLPLLAGCSKKELDQIARAGDEIEVPAGTLLVDQGQTGREAFVIMAGDVTIKRNGRKVATAGPGDIVGEMSLLDHGPRTASAFCDSDCSLFVLDQRHFRAVLEQHPSIALKMLGVLAGRVRDLDRQSFG</sequence>
<keyword evidence="3" id="KW-1185">Reference proteome</keyword>
<evidence type="ECO:0000259" key="1">
    <source>
        <dbReference type="PROSITE" id="PS50042"/>
    </source>
</evidence>
<organism evidence="2 3">
    <name type="scientific">Ilumatobacter fluminis</name>
    <dbReference type="NCBI Taxonomy" id="467091"/>
    <lineage>
        <taxon>Bacteria</taxon>
        <taxon>Bacillati</taxon>
        <taxon>Actinomycetota</taxon>
        <taxon>Acidimicrobiia</taxon>
        <taxon>Acidimicrobiales</taxon>
        <taxon>Ilumatobacteraceae</taxon>
        <taxon>Ilumatobacter</taxon>
    </lineage>
</organism>
<accession>A0A4R7I3B3</accession>
<dbReference type="InterPro" id="IPR018490">
    <property type="entry name" value="cNMP-bd_dom_sf"/>
</dbReference>
<comment type="caution">
    <text evidence="2">The sequence shown here is derived from an EMBL/GenBank/DDBJ whole genome shotgun (WGS) entry which is preliminary data.</text>
</comment>
<reference evidence="2 3" key="1">
    <citation type="submission" date="2019-03" db="EMBL/GenBank/DDBJ databases">
        <title>Sequencing the genomes of 1000 actinobacteria strains.</title>
        <authorList>
            <person name="Klenk H.-P."/>
        </authorList>
    </citation>
    <scope>NUCLEOTIDE SEQUENCE [LARGE SCALE GENOMIC DNA]</scope>
    <source>
        <strain evidence="2 3">DSM 18936</strain>
    </source>
</reference>
<dbReference type="SUPFAM" id="SSF51206">
    <property type="entry name" value="cAMP-binding domain-like"/>
    <property type="match status" value="1"/>
</dbReference>
<dbReference type="Gene3D" id="2.60.120.10">
    <property type="entry name" value="Jelly Rolls"/>
    <property type="match status" value="1"/>
</dbReference>
<dbReference type="RefSeq" id="WP_133870354.1">
    <property type="nucleotide sequence ID" value="NZ_JAVJPS010000023.1"/>
</dbReference>
<dbReference type="InterPro" id="IPR018488">
    <property type="entry name" value="cNMP-bd_CS"/>
</dbReference>
<dbReference type="PROSITE" id="PS51257">
    <property type="entry name" value="PROKAR_LIPOPROTEIN"/>
    <property type="match status" value="1"/>
</dbReference>
<dbReference type="SMART" id="SM00100">
    <property type="entry name" value="cNMP"/>
    <property type="match status" value="1"/>
</dbReference>
<dbReference type="InterPro" id="IPR014710">
    <property type="entry name" value="RmlC-like_jellyroll"/>
</dbReference>
<name>A0A4R7I3B3_9ACTN</name>
<dbReference type="AlphaFoldDB" id="A0A4R7I3B3"/>
<protein>
    <recommendedName>
        <fullName evidence="1">Cyclic nucleotide-binding domain-containing protein</fullName>
    </recommendedName>
</protein>
<dbReference type="PROSITE" id="PS50042">
    <property type="entry name" value="CNMP_BINDING_3"/>
    <property type="match status" value="1"/>
</dbReference>
<evidence type="ECO:0000313" key="3">
    <source>
        <dbReference type="Proteomes" id="UP000294558"/>
    </source>
</evidence>